<gene>
    <name evidence="1" type="ORF">KDA82_05030</name>
</gene>
<dbReference type="EMBL" id="JAGSMN010000098">
    <property type="protein sequence ID" value="MBR7672405.1"/>
    <property type="molecule type" value="Genomic_DNA"/>
</dbReference>
<dbReference type="GO" id="GO:0051213">
    <property type="term" value="F:dioxygenase activity"/>
    <property type="evidence" value="ECO:0007669"/>
    <property type="project" value="UniProtKB-KW"/>
</dbReference>
<dbReference type="Gene3D" id="2.60.120.620">
    <property type="entry name" value="q2cbj1_9rhob like domain"/>
    <property type="match status" value="1"/>
</dbReference>
<dbReference type="AlphaFoldDB" id="A0A8T4IKP1"/>
<comment type="caution">
    <text evidence="1">The sequence shown here is derived from an EMBL/GenBank/DDBJ whole genome shotgun (WGS) entry which is preliminary data.</text>
</comment>
<evidence type="ECO:0000313" key="2">
    <source>
        <dbReference type="Proteomes" id="UP000675554"/>
    </source>
</evidence>
<keyword evidence="2" id="KW-1185">Reference proteome</keyword>
<keyword evidence="1" id="KW-0560">Oxidoreductase</keyword>
<protein>
    <submittedName>
        <fullName evidence="1">2OG-Fe dioxygenase family protein</fullName>
    </submittedName>
</protein>
<sequence>MSPRLSAQALRDQWYSRGQAEDLIGPEANSSRDWKLFAESWNGLPIDAFMGGGETYRRRRHTVFNVHTDGQFEQLAPRPYVQSSEINNLEGDVQRYFEPIEPEVTGSALFAGLLSGLSAILEELHGPDVWHHQCFQNRIVTSTEKTGDPTPWGPHCDGVDYVVTLLVARHNVQGGRTGLYDAGTKERLHAETLLPGDLLIADDTRTLHDATPLTPVDPAEPGHRDVFIDVITRGSEPR</sequence>
<dbReference type="Proteomes" id="UP000675554">
    <property type="component" value="Unassembled WGS sequence"/>
</dbReference>
<reference evidence="1" key="1">
    <citation type="submission" date="2021-04" db="EMBL/GenBank/DDBJ databases">
        <title>Sequencing of actinobacteria type strains.</title>
        <authorList>
            <person name="Nguyen G.-S."/>
            <person name="Wentzel A."/>
        </authorList>
    </citation>
    <scope>NUCLEOTIDE SEQUENCE</scope>
    <source>
        <strain evidence="1">DSM 42095</strain>
    </source>
</reference>
<dbReference type="Pfam" id="PF10014">
    <property type="entry name" value="2OG-Fe_Oxy_2"/>
    <property type="match status" value="1"/>
</dbReference>
<proteinExistence type="predicted"/>
<name>A0A8T4IKP1_9ACTN</name>
<keyword evidence="1" id="KW-0223">Dioxygenase</keyword>
<organism evidence="1 2">
    <name type="scientific">Streptomyces daliensis</name>
    <dbReference type="NCBI Taxonomy" id="299421"/>
    <lineage>
        <taxon>Bacteria</taxon>
        <taxon>Bacillati</taxon>
        <taxon>Actinomycetota</taxon>
        <taxon>Actinomycetes</taxon>
        <taxon>Kitasatosporales</taxon>
        <taxon>Streptomycetaceae</taxon>
        <taxon>Streptomyces</taxon>
    </lineage>
</organism>
<evidence type="ECO:0000313" key="1">
    <source>
        <dbReference type="EMBL" id="MBR7672405.1"/>
    </source>
</evidence>
<accession>A0A8T4IKP1</accession>
<dbReference type="InterPro" id="IPR018724">
    <property type="entry name" value="2OG-Fe_dioxygenase"/>
</dbReference>